<gene>
    <name evidence="2" type="ORF">V3330_02720</name>
</gene>
<feature type="region of interest" description="Disordered" evidence="1">
    <location>
        <begin position="47"/>
        <end position="104"/>
    </location>
</feature>
<name>A0AAW9RB91_9GAMM</name>
<proteinExistence type="predicted"/>
<comment type="caution">
    <text evidence="2">The sequence shown here is derived from an EMBL/GenBank/DDBJ whole genome shotgun (WGS) entry which is preliminary data.</text>
</comment>
<evidence type="ECO:0000313" key="3">
    <source>
        <dbReference type="Proteomes" id="UP001359886"/>
    </source>
</evidence>
<reference evidence="2 3" key="1">
    <citation type="submission" date="2024-02" db="EMBL/GenBank/DDBJ databases">
        <title>A novel Wenzhouxiangellaceae bacterium, isolated from coastal sediments.</title>
        <authorList>
            <person name="Du Z.-J."/>
            <person name="Ye Y.-Q."/>
            <person name="Zhang X.-Y."/>
        </authorList>
    </citation>
    <scope>NUCLEOTIDE SEQUENCE [LARGE SCALE GENOMIC DNA]</scope>
    <source>
        <strain evidence="2 3">CH-27</strain>
    </source>
</reference>
<feature type="compositionally biased region" description="Gly residues" evidence="1">
    <location>
        <begin position="62"/>
        <end position="73"/>
    </location>
</feature>
<dbReference type="AlphaFoldDB" id="A0AAW9RB91"/>
<organism evidence="2 3">
    <name type="scientific">Elongatibacter sediminis</name>
    <dbReference type="NCBI Taxonomy" id="3119006"/>
    <lineage>
        <taxon>Bacteria</taxon>
        <taxon>Pseudomonadati</taxon>
        <taxon>Pseudomonadota</taxon>
        <taxon>Gammaproteobacteria</taxon>
        <taxon>Chromatiales</taxon>
        <taxon>Wenzhouxiangellaceae</taxon>
        <taxon>Elongatibacter</taxon>
    </lineage>
</organism>
<evidence type="ECO:0000256" key="1">
    <source>
        <dbReference type="SAM" id="MobiDB-lite"/>
    </source>
</evidence>
<dbReference type="EMBL" id="JAZHOG010000001">
    <property type="protein sequence ID" value="MEJ8566529.1"/>
    <property type="molecule type" value="Genomic_DNA"/>
</dbReference>
<evidence type="ECO:0000313" key="2">
    <source>
        <dbReference type="EMBL" id="MEJ8566529.1"/>
    </source>
</evidence>
<protein>
    <recommendedName>
        <fullName evidence="4">Lipoprotein</fullName>
    </recommendedName>
</protein>
<dbReference type="PROSITE" id="PS51257">
    <property type="entry name" value="PROKAR_LIPOPROTEIN"/>
    <property type="match status" value="1"/>
</dbReference>
<sequence length="147" mass="15719">MSHLRKIIGVATIVLLSACSSTKERAEPESYFATHVTEDGARVFQYSLMTDAENSSKHRGRGGPGASGGGPAGGPSSRQRSHGGSGAESRHDRRAMISRKLEEGLDTELQKSGYCPNGWVEIERMTGPSDFFIKGECLESTASEKAS</sequence>
<accession>A0AAW9RB91</accession>
<evidence type="ECO:0008006" key="4">
    <source>
        <dbReference type="Google" id="ProtNLM"/>
    </source>
</evidence>
<feature type="compositionally biased region" description="Basic and acidic residues" evidence="1">
    <location>
        <begin position="88"/>
        <end position="103"/>
    </location>
</feature>
<keyword evidence="3" id="KW-1185">Reference proteome</keyword>
<dbReference type="Proteomes" id="UP001359886">
    <property type="component" value="Unassembled WGS sequence"/>
</dbReference>
<dbReference type="RefSeq" id="WP_354693846.1">
    <property type="nucleotide sequence ID" value="NZ_JAZHOG010000001.1"/>
</dbReference>